<evidence type="ECO:0000313" key="1">
    <source>
        <dbReference type="EMBL" id="EER38403.1"/>
    </source>
</evidence>
<proteinExistence type="predicted"/>
<dbReference type="Proteomes" id="UP000002624">
    <property type="component" value="Unassembled WGS sequence"/>
</dbReference>
<gene>
    <name evidence="1" type="ORF">HCDG_07272</name>
</gene>
<reference evidence="2" key="1">
    <citation type="submission" date="2009-05" db="EMBL/GenBank/DDBJ databases">
        <title>The genome sequence of Ajellomyces capsulatus strain H143.</title>
        <authorList>
            <person name="Champion M."/>
            <person name="Cuomo C.A."/>
            <person name="Ma L.-J."/>
            <person name="Henn M.R."/>
            <person name="Sil A."/>
            <person name="Goldman B."/>
            <person name="Young S.K."/>
            <person name="Kodira C.D."/>
            <person name="Zeng Q."/>
            <person name="Koehrsen M."/>
            <person name="Alvarado L."/>
            <person name="Berlin A.M."/>
            <person name="Borenstein D."/>
            <person name="Chen Z."/>
            <person name="Engels R."/>
            <person name="Freedman E."/>
            <person name="Gellesch M."/>
            <person name="Goldberg J."/>
            <person name="Griggs A."/>
            <person name="Gujja S."/>
            <person name="Heiman D.I."/>
            <person name="Hepburn T.A."/>
            <person name="Howarth C."/>
            <person name="Jen D."/>
            <person name="Larson L."/>
            <person name="Lewis B."/>
            <person name="Mehta T."/>
            <person name="Park D."/>
            <person name="Pearson M."/>
            <person name="Roberts A."/>
            <person name="Saif S."/>
            <person name="Shea T.D."/>
            <person name="Shenoy N."/>
            <person name="Sisk P."/>
            <person name="Stolte C."/>
            <person name="Sykes S."/>
            <person name="Walk T."/>
            <person name="White J."/>
            <person name="Yandava C."/>
            <person name="Klein B."/>
            <person name="McEwen J.G."/>
            <person name="Puccia R."/>
            <person name="Goldman G.H."/>
            <person name="Felipe M.S."/>
            <person name="Nino-Vega G."/>
            <person name="San-Blas G."/>
            <person name="Taylor J.W."/>
            <person name="Mendoza L."/>
            <person name="Galagan J.E."/>
            <person name="Nusbaum C."/>
            <person name="Birren B.W."/>
        </authorList>
    </citation>
    <scope>NUCLEOTIDE SEQUENCE [LARGE SCALE GENOMIC DNA]</scope>
    <source>
        <strain evidence="2">H143</strain>
    </source>
</reference>
<organism evidence="1 2">
    <name type="scientific">Ajellomyces capsulatus (strain H143)</name>
    <name type="common">Darling's disease fungus</name>
    <name type="synonym">Histoplasma capsulatum</name>
    <dbReference type="NCBI Taxonomy" id="544712"/>
    <lineage>
        <taxon>Eukaryota</taxon>
        <taxon>Fungi</taxon>
        <taxon>Dikarya</taxon>
        <taxon>Ascomycota</taxon>
        <taxon>Pezizomycotina</taxon>
        <taxon>Eurotiomycetes</taxon>
        <taxon>Eurotiomycetidae</taxon>
        <taxon>Onygenales</taxon>
        <taxon>Ajellomycetaceae</taxon>
        <taxon>Histoplasma</taxon>
    </lineage>
</organism>
<accession>C6HMF6</accession>
<dbReference type="HOGENOM" id="CLU_2096187_0_0_1"/>
<name>C6HMF6_AJECH</name>
<sequence length="116" mass="13012">MSPNLMVEHVLQSATHDTRRMVDQQWNHRKLTLHSSGMIFLLRPGPFDADHCRYFRPSSLETRAVSAGRSRSKKLEKALVFGMRLSSGILPAVEAGFLVKDCGGAPSGKHLISYRY</sequence>
<evidence type="ECO:0000313" key="2">
    <source>
        <dbReference type="Proteomes" id="UP000002624"/>
    </source>
</evidence>
<dbReference type="EMBL" id="GG692431">
    <property type="protein sequence ID" value="EER38403.1"/>
    <property type="molecule type" value="Genomic_DNA"/>
</dbReference>
<protein>
    <submittedName>
        <fullName evidence="1">Uncharacterized protein</fullName>
    </submittedName>
</protein>
<dbReference type="VEuPathDB" id="FungiDB:HCDG_07272"/>
<dbReference type="AlphaFoldDB" id="C6HMF6"/>